<dbReference type="Gene3D" id="3.20.20.70">
    <property type="entry name" value="Aldolase class I"/>
    <property type="match status" value="1"/>
</dbReference>
<dbReference type="GO" id="GO:0003949">
    <property type="term" value="F:1-(5-phosphoribosyl)-5-[(5-phosphoribosylamino)methylideneamino]imidazole-4-carboxamide isomerase activity"/>
    <property type="evidence" value="ECO:0007669"/>
    <property type="project" value="UniProtKB-UniRule"/>
</dbReference>
<evidence type="ECO:0000256" key="10">
    <source>
        <dbReference type="ARBA" id="ARBA00023235"/>
    </source>
</evidence>
<evidence type="ECO:0000256" key="9">
    <source>
        <dbReference type="ARBA" id="ARBA00023102"/>
    </source>
</evidence>
<dbReference type="HOGENOM" id="CLU_048577_1_1_9"/>
<dbReference type="InterPro" id="IPR006062">
    <property type="entry name" value="His_biosynth"/>
</dbReference>
<dbReference type="UniPathway" id="UPA00031">
    <property type="reaction ID" value="UER00009"/>
</dbReference>
<evidence type="ECO:0000256" key="11">
    <source>
        <dbReference type="ARBA" id="ARBA00030547"/>
    </source>
</evidence>
<comment type="subcellular location">
    <subcellularLocation>
        <location evidence="2 12 14">Cytoplasm</location>
    </subcellularLocation>
</comment>
<dbReference type="CDD" id="cd04732">
    <property type="entry name" value="HisA"/>
    <property type="match status" value="1"/>
</dbReference>
<dbReference type="Proteomes" id="UP000005850">
    <property type="component" value="Chromosome"/>
</dbReference>
<dbReference type="SUPFAM" id="SSF51366">
    <property type="entry name" value="Ribulose-phoshate binding barrel"/>
    <property type="match status" value="1"/>
</dbReference>
<dbReference type="PANTHER" id="PTHR43090">
    <property type="entry name" value="1-(5-PHOSPHORIBOSYL)-5-[(5-PHOSPHORIBOSYLAMINO)METHYLIDENEAMINO] IMIDAZOLE-4-CARBOXAMIDE ISOMERASE"/>
    <property type="match status" value="1"/>
</dbReference>
<dbReference type="InterPro" id="IPR011060">
    <property type="entry name" value="RibuloseP-bd_barrel"/>
</dbReference>
<reference evidence="15 16" key="1">
    <citation type="journal article" date="2011" name="J. Bacteriol.">
        <title>Genome sequence of Brevibacillus laterosporus LMG 15441, a pathogen of invertebrates.</title>
        <authorList>
            <person name="Djukic M."/>
            <person name="Poehlein A."/>
            <person name="Thurmer A."/>
            <person name="Daniel R."/>
        </authorList>
    </citation>
    <scope>NUCLEOTIDE SEQUENCE [LARGE SCALE GENOMIC DNA]</scope>
    <source>
        <strain evidence="15 16">LMG 15441</strain>
    </source>
</reference>
<dbReference type="HAMAP" id="MF_01014">
    <property type="entry name" value="HisA"/>
    <property type="match status" value="1"/>
</dbReference>
<comment type="catalytic activity">
    <reaction evidence="1 12 14">
        <text>1-(5-phospho-beta-D-ribosyl)-5-[(5-phospho-beta-D-ribosylamino)methylideneamino]imidazole-4-carboxamide = 5-[(5-phospho-1-deoxy-D-ribulos-1-ylimino)methylamino]-1-(5-phospho-beta-D-ribosyl)imidazole-4-carboxamide</text>
        <dbReference type="Rhea" id="RHEA:15469"/>
        <dbReference type="ChEBI" id="CHEBI:58435"/>
        <dbReference type="ChEBI" id="CHEBI:58525"/>
        <dbReference type="EC" id="5.3.1.16"/>
    </reaction>
</comment>
<evidence type="ECO:0000256" key="8">
    <source>
        <dbReference type="ARBA" id="ARBA00022605"/>
    </source>
</evidence>
<protein>
    <recommendedName>
        <fullName evidence="6 12">1-(5-phosphoribosyl)-5-[(5-phosphoribosylamino)methylideneamino] imidazole-4-carboxamide isomerase</fullName>
        <ecNumber evidence="5 12">5.3.1.16</ecNumber>
    </recommendedName>
    <alternativeName>
        <fullName evidence="11 12">Phosphoribosylformimino-5-aminoimidazole carboxamide ribotide isomerase</fullName>
    </alternativeName>
</protein>
<evidence type="ECO:0000256" key="6">
    <source>
        <dbReference type="ARBA" id="ARBA00018464"/>
    </source>
</evidence>
<evidence type="ECO:0000313" key="15">
    <source>
        <dbReference type="EMBL" id="AIG28596.1"/>
    </source>
</evidence>
<accession>A0A075RB16</accession>
<evidence type="ECO:0000256" key="3">
    <source>
        <dbReference type="ARBA" id="ARBA00005133"/>
    </source>
</evidence>
<gene>
    <name evidence="12" type="primary">hisA</name>
    <name evidence="15" type="ORF">BRLA_c043300</name>
</gene>
<proteinExistence type="inferred from homology"/>
<dbReference type="FunFam" id="3.20.20.70:FF:000009">
    <property type="entry name" value="1-(5-phosphoribosyl)-5-[(5-phosphoribosylamino)methylideneamino] imidazole-4-carboxamide isomerase"/>
    <property type="match status" value="1"/>
</dbReference>
<dbReference type="KEGG" id="blr:BRLA_c043300"/>
<name>A0A075RB16_BRELA</name>
<evidence type="ECO:0000256" key="13">
    <source>
        <dbReference type="RuleBase" id="RU003657"/>
    </source>
</evidence>
<keyword evidence="7 12" id="KW-0963">Cytoplasm</keyword>
<comment type="pathway">
    <text evidence="3 12 14">Amino-acid biosynthesis; L-histidine biosynthesis; L-histidine from 5-phospho-alpha-D-ribose 1-diphosphate: step 4/9.</text>
</comment>
<evidence type="ECO:0000256" key="7">
    <source>
        <dbReference type="ARBA" id="ARBA00022490"/>
    </source>
</evidence>
<evidence type="ECO:0000256" key="1">
    <source>
        <dbReference type="ARBA" id="ARBA00000901"/>
    </source>
</evidence>
<dbReference type="InterPro" id="IPR044524">
    <property type="entry name" value="Isoase_HisA-like"/>
</dbReference>
<dbReference type="GO" id="GO:0005737">
    <property type="term" value="C:cytoplasm"/>
    <property type="evidence" value="ECO:0007669"/>
    <property type="project" value="UniProtKB-SubCell"/>
</dbReference>
<evidence type="ECO:0000256" key="4">
    <source>
        <dbReference type="ARBA" id="ARBA00009667"/>
    </source>
</evidence>
<dbReference type="NCBIfam" id="TIGR00007">
    <property type="entry name" value="1-(5-phosphoribosyl)-5-[(5-phosphoribosylamino)methylideneamino]imidazole-4-carboxamide isomerase"/>
    <property type="match status" value="1"/>
</dbReference>
<dbReference type="InterPro" id="IPR023016">
    <property type="entry name" value="HisA/PriA"/>
</dbReference>
<dbReference type="PANTHER" id="PTHR43090:SF2">
    <property type="entry name" value="1-(5-PHOSPHORIBOSYL)-5-[(5-PHOSPHORIBOSYLAMINO)METHYLIDENEAMINO] IMIDAZOLE-4-CARBOXAMIDE ISOMERASE"/>
    <property type="match status" value="1"/>
</dbReference>
<comment type="similarity">
    <text evidence="4 12 13">Belongs to the HisA/HisF family.</text>
</comment>
<evidence type="ECO:0000256" key="2">
    <source>
        <dbReference type="ARBA" id="ARBA00004496"/>
    </source>
</evidence>
<dbReference type="GO" id="GO:0000105">
    <property type="term" value="P:L-histidine biosynthetic process"/>
    <property type="evidence" value="ECO:0007669"/>
    <property type="project" value="UniProtKB-UniRule"/>
</dbReference>
<sequence length="248" mass="26766">MTFTIYPAIDIRGGKCVRLYQGDFNQETVYGESPYDVAQMWSESGAAWLHVVDLDGAKEGTPVHFELIGEMAKSISVPIQVGGGIRTLHDIEAYMECGIARIILGTAALEDRSFTIEALRRYGSRIAIGLDCRNGYVATRGWLSTTQVQATEIAKHLAELGAELFIYTDIGRDGTLTGPNIEEIVHIGMATGKKVIASGGVGHMNDLLSLINQIECGVEGAIVGKALYTKAISLSEALDKVREATQIC</sequence>
<evidence type="ECO:0000313" key="16">
    <source>
        <dbReference type="Proteomes" id="UP000005850"/>
    </source>
</evidence>
<dbReference type="eggNOG" id="COG0106">
    <property type="taxonomic scope" value="Bacteria"/>
</dbReference>
<keyword evidence="10 12" id="KW-0413">Isomerase</keyword>
<feature type="active site" description="Proton donor" evidence="12">
    <location>
        <position position="131"/>
    </location>
</feature>
<feature type="active site" description="Proton acceptor" evidence="12">
    <location>
        <position position="10"/>
    </location>
</feature>
<dbReference type="EMBL" id="CP007806">
    <property type="protein sequence ID" value="AIG28596.1"/>
    <property type="molecule type" value="Genomic_DNA"/>
</dbReference>
<evidence type="ECO:0000256" key="5">
    <source>
        <dbReference type="ARBA" id="ARBA00012550"/>
    </source>
</evidence>
<evidence type="ECO:0000256" key="14">
    <source>
        <dbReference type="RuleBase" id="RU003658"/>
    </source>
</evidence>
<dbReference type="EC" id="5.3.1.16" evidence="5 12"/>
<dbReference type="GO" id="GO:0000162">
    <property type="term" value="P:L-tryptophan biosynthetic process"/>
    <property type="evidence" value="ECO:0007669"/>
    <property type="project" value="TreeGrafter"/>
</dbReference>
<keyword evidence="16" id="KW-1185">Reference proteome</keyword>
<dbReference type="Pfam" id="PF00977">
    <property type="entry name" value="His_biosynth"/>
    <property type="match status" value="1"/>
</dbReference>
<keyword evidence="8 12" id="KW-0028">Amino-acid biosynthesis</keyword>
<dbReference type="STRING" id="1042163.BRLA_c043300"/>
<dbReference type="AlphaFoldDB" id="A0A075RB16"/>
<organism evidence="15 16">
    <name type="scientific">Brevibacillus laterosporus LMG 15441</name>
    <dbReference type="NCBI Taxonomy" id="1042163"/>
    <lineage>
        <taxon>Bacteria</taxon>
        <taxon>Bacillati</taxon>
        <taxon>Bacillota</taxon>
        <taxon>Bacilli</taxon>
        <taxon>Bacillales</taxon>
        <taxon>Paenibacillaceae</taxon>
        <taxon>Brevibacillus</taxon>
    </lineage>
</organism>
<keyword evidence="9 12" id="KW-0368">Histidine biosynthesis</keyword>
<evidence type="ECO:0000256" key="12">
    <source>
        <dbReference type="HAMAP-Rule" id="MF_01014"/>
    </source>
</evidence>
<dbReference type="InterPro" id="IPR013785">
    <property type="entry name" value="Aldolase_TIM"/>
</dbReference>
<dbReference type="RefSeq" id="WP_003334366.1">
    <property type="nucleotide sequence ID" value="NZ_CP007806.1"/>
</dbReference>
<dbReference type="InterPro" id="IPR006063">
    <property type="entry name" value="HisA_bact_arch"/>
</dbReference>